<dbReference type="Pfam" id="PF12169">
    <property type="entry name" value="DNA_pol3_gamma3"/>
    <property type="match status" value="1"/>
</dbReference>
<feature type="compositionally biased region" description="Low complexity" evidence="12">
    <location>
        <begin position="463"/>
        <end position="472"/>
    </location>
</feature>
<evidence type="ECO:0000256" key="12">
    <source>
        <dbReference type="SAM" id="MobiDB-lite"/>
    </source>
</evidence>
<dbReference type="Gene3D" id="1.10.8.60">
    <property type="match status" value="1"/>
</dbReference>
<feature type="compositionally biased region" description="Acidic residues" evidence="12">
    <location>
        <begin position="602"/>
        <end position="619"/>
    </location>
</feature>
<dbReference type="PANTHER" id="PTHR11669:SF0">
    <property type="entry name" value="PROTEIN STICHEL-LIKE 2"/>
    <property type="match status" value="1"/>
</dbReference>
<dbReference type="RefSeq" id="WP_154487809.1">
    <property type="nucleotide sequence ID" value="NZ_VULN01000004.1"/>
</dbReference>
<dbReference type="GO" id="GO:0006261">
    <property type="term" value="P:DNA-templated DNA replication"/>
    <property type="evidence" value="ECO:0007669"/>
    <property type="project" value="TreeGrafter"/>
</dbReference>
<dbReference type="PRINTS" id="PR00300">
    <property type="entry name" value="CLPPROTEASEA"/>
</dbReference>
<dbReference type="GO" id="GO:0009360">
    <property type="term" value="C:DNA polymerase III complex"/>
    <property type="evidence" value="ECO:0007669"/>
    <property type="project" value="InterPro"/>
</dbReference>
<reference evidence="14 15" key="1">
    <citation type="submission" date="2019-08" db="EMBL/GenBank/DDBJ databases">
        <title>In-depth cultivation of the pig gut microbiome towards novel bacterial diversity and tailored functional studies.</title>
        <authorList>
            <person name="Wylensek D."/>
            <person name="Hitch T.C.A."/>
            <person name="Clavel T."/>
        </authorList>
    </citation>
    <scope>NUCLEOTIDE SEQUENCE [LARGE SCALE GENOMIC DNA]</scope>
    <source>
        <strain evidence="14 15">WCA-389-WT-5B</strain>
    </source>
</reference>
<dbReference type="NCBIfam" id="NF004046">
    <property type="entry name" value="PRK05563.1"/>
    <property type="match status" value="1"/>
</dbReference>
<dbReference type="EC" id="2.7.7.7" evidence="2"/>
<dbReference type="AlphaFoldDB" id="A0A6N7W0Q8"/>
<evidence type="ECO:0000256" key="7">
    <source>
        <dbReference type="ARBA" id="ARBA00022741"/>
    </source>
</evidence>
<dbReference type="Gene3D" id="1.20.272.10">
    <property type="match status" value="1"/>
</dbReference>
<dbReference type="SUPFAM" id="SSF48019">
    <property type="entry name" value="post-AAA+ oligomerization domain-like"/>
    <property type="match status" value="1"/>
</dbReference>
<dbReference type="Proteomes" id="UP000441455">
    <property type="component" value="Unassembled WGS sequence"/>
</dbReference>
<evidence type="ECO:0000256" key="11">
    <source>
        <dbReference type="ARBA" id="ARBA00049244"/>
    </source>
</evidence>
<dbReference type="InterPro" id="IPR027417">
    <property type="entry name" value="P-loop_NTPase"/>
</dbReference>
<keyword evidence="8" id="KW-0862">Zinc</keyword>
<evidence type="ECO:0000256" key="10">
    <source>
        <dbReference type="ARBA" id="ARBA00022932"/>
    </source>
</evidence>
<protein>
    <recommendedName>
        <fullName evidence="2">DNA-directed DNA polymerase</fullName>
        <ecNumber evidence="2">2.7.7.7</ecNumber>
    </recommendedName>
</protein>
<dbReference type="FunFam" id="3.40.50.300:FF:000014">
    <property type="entry name" value="DNA polymerase III subunit gamma/tau"/>
    <property type="match status" value="1"/>
</dbReference>
<dbReference type="SMART" id="SM00382">
    <property type="entry name" value="AAA"/>
    <property type="match status" value="1"/>
</dbReference>
<dbReference type="Pfam" id="PF13177">
    <property type="entry name" value="DNA_pol3_delta2"/>
    <property type="match status" value="1"/>
</dbReference>
<keyword evidence="6" id="KW-0479">Metal-binding</keyword>
<gene>
    <name evidence="14" type="primary">dnaX</name>
    <name evidence="14" type="ORF">FX155_03665</name>
</gene>
<dbReference type="Gene3D" id="3.40.50.300">
    <property type="entry name" value="P-loop containing nucleotide triphosphate hydrolases"/>
    <property type="match status" value="1"/>
</dbReference>
<evidence type="ECO:0000256" key="4">
    <source>
        <dbReference type="ARBA" id="ARBA00022695"/>
    </source>
</evidence>
<feature type="region of interest" description="Disordered" evidence="12">
    <location>
        <begin position="566"/>
        <end position="650"/>
    </location>
</feature>
<dbReference type="GO" id="GO:0046872">
    <property type="term" value="F:metal ion binding"/>
    <property type="evidence" value="ECO:0007669"/>
    <property type="project" value="UniProtKB-KW"/>
</dbReference>
<feature type="compositionally biased region" description="Pro residues" evidence="12">
    <location>
        <begin position="453"/>
        <end position="462"/>
    </location>
</feature>
<dbReference type="CDD" id="cd00009">
    <property type="entry name" value="AAA"/>
    <property type="match status" value="1"/>
</dbReference>
<name>A0A6N7W0Q8_ACIFE</name>
<evidence type="ECO:0000256" key="2">
    <source>
        <dbReference type="ARBA" id="ARBA00012417"/>
    </source>
</evidence>
<dbReference type="InterPro" id="IPR050238">
    <property type="entry name" value="DNA_Rep/Repair_Clamp_Loader"/>
</dbReference>
<evidence type="ECO:0000313" key="15">
    <source>
        <dbReference type="Proteomes" id="UP000441455"/>
    </source>
</evidence>
<dbReference type="InterPro" id="IPR003593">
    <property type="entry name" value="AAA+_ATPase"/>
</dbReference>
<keyword evidence="5" id="KW-0235">DNA replication</keyword>
<accession>A0A6N7W0Q8</accession>
<evidence type="ECO:0000259" key="13">
    <source>
        <dbReference type="SMART" id="SM00382"/>
    </source>
</evidence>
<proteinExistence type="inferred from homology"/>
<feature type="domain" description="AAA+ ATPase" evidence="13">
    <location>
        <begin position="37"/>
        <end position="179"/>
    </location>
</feature>
<evidence type="ECO:0000313" key="14">
    <source>
        <dbReference type="EMBL" id="MSS81708.1"/>
    </source>
</evidence>
<dbReference type="InterPro" id="IPR001270">
    <property type="entry name" value="ClpA/B"/>
</dbReference>
<dbReference type="GO" id="GO:0003887">
    <property type="term" value="F:DNA-directed DNA polymerase activity"/>
    <property type="evidence" value="ECO:0007669"/>
    <property type="project" value="UniProtKB-KW"/>
</dbReference>
<sequence>MAYVALYRTWRPQDFDDLVGQGPIKKALTNALETGRISHAYLFAGPRGTGKTSTARILAKALNCREGPTAHPCNDCESCREITEGTCPDVVEIDAASNRGIDEIRKLREQVYFAPSSCRYKVYIIDEVHMITTDAFNALLKTLEEPPEHVVFILATTEPQKILNTILSRCQRFDFRRATVDEIAAHLAKVANGSKIQAEPEALRLMAIQADGGLRDALSLLDQCSVMASPVTAETVRQVLGLVGREKLRELVTRIGQKDLSGALDALGQLLEQGKEMEQILAELMEYFRALLLYQADREYQEIYLTDTPEALGETAALFTSSQIVASVERIHEAIRESKFSLRKKIVGELCLFDLCETRGHTEAALLARIDSLEQQVAALRQGGITAAPTAAPVIRPAAVQASVSRPASPGPTAVRPNSGVKDAFARMAAAARQEEARRPQETVSAAPAAEPAAPPAPPAPAVQPARPEPAAGEVQFDGSGRAKAQQLWQLVLQGLKRRRKRTFLVYAEMAQAADYQDQELLLAVSSAYGKEKMEEPSFRNLIQDILKEAVGQPIGLQVVQQEGEISLHRPQEKPAAAPAPVQAAPPPPPVPDPMPEPPAPPEEEIPLPPEPPEEEEIPEPVPAPSPASQSASPAPHPVKPGELPEGVKKAMQVFGGEVYKE</sequence>
<dbReference type="EMBL" id="VULN01000004">
    <property type="protein sequence ID" value="MSS81708.1"/>
    <property type="molecule type" value="Genomic_DNA"/>
</dbReference>
<keyword evidence="9" id="KW-0067">ATP-binding</keyword>
<dbReference type="FunFam" id="1.10.8.60:FF:000013">
    <property type="entry name" value="DNA polymerase III subunit gamma/tau"/>
    <property type="match status" value="1"/>
</dbReference>
<evidence type="ECO:0000256" key="9">
    <source>
        <dbReference type="ARBA" id="ARBA00022840"/>
    </source>
</evidence>
<evidence type="ECO:0000256" key="3">
    <source>
        <dbReference type="ARBA" id="ARBA00022679"/>
    </source>
</evidence>
<evidence type="ECO:0000256" key="1">
    <source>
        <dbReference type="ARBA" id="ARBA00006360"/>
    </source>
</evidence>
<comment type="catalytic activity">
    <reaction evidence="11">
        <text>DNA(n) + a 2'-deoxyribonucleoside 5'-triphosphate = DNA(n+1) + diphosphate</text>
        <dbReference type="Rhea" id="RHEA:22508"/>
        <dbReference type="Rhea" id="RHEA-COMP:17339"/>
        <dbReference type="Rhea" id="RHEA-COMP:17340"/>
        <dbReference type="ChEBI" id="CHEBI:33019"/>
        <dbReference type="ChEBI" id="CHEBI:61560"/>
        <dbReference type="ChEBI" id="CHEBI:173112"/>
        <dbReference type="EC" id="2.7.7.7"/>
    </reaction>
</comment>
<dbReference type="InterPro" id="IPR045085">
    <property type="entry name" value="HLD_clamp_pol_III_gamma_tau"/>
</dbReference>
<comment type="caution">
    <text evidence="14">The sequence shown here is derived from an EMBL/GenBank/DDBJ whole genome shotgun (WGS) entry which is preliminary data.</text>
</comment>
<dbReference type="GO" id="GO:0005524">
    <property type="term" value="F:ATP binding"/>
    <property type="evidence" value="ECO:0007669"/>
    <property type="project" value="UniProtKB-KW"/>
</dbReference>
<dbReference type="OrthoDB" id="9810148at2"/>
<keyword evidence="7" id="KW-0547">Nucleotide-binding</keyword>
<organism evidence="14 15">
    <name type="scientific">Acidaminococcus fermentans</name>
    <dbReference type="NCBI Taxonomy" id="905"/>
    <lineage>
        <taxon>Bacteria</taxon>
        <taxon>Bacillati</taxon>
        <taxon>Bacillota</taxon>
        <taxon>Negativicutes</taxon>
        <taxon>Acidaminococcales</taxon>
        <taxon>Acidaminococcaceae</taxon>
        <taxon>Acidaminococcus</taxon>
    </lineage>
</organism>
<keyword evidence="10" id="KW-0239">DNA-directed DNA polymerase</keyword>
<evidence type="ECO:0000256" key="6">
    <source>
        <dbReference type="ARBA" id="ARBA00022723"/>
    </source>
</evidence>
<feature type="region of interest" description="Disordered" evidence="12">
    <location>
        <begin position="427"/>
        <end position="479"/>
    </location>
</feature>
<keyword evidence="4 14" id="KW-0548">Nucleotidyltransferase</keyword>
<dbReference type="CDD" id="cd18137">
    <property type="entry name" value="HLD_clamp_pol_III_gamma_tau"/>
    <property type="match status" value="1"/>
</dbReference>
<comment type="similarity">
    <text evidence="1">Belongs to the DnaX/STICHEL family.</text>
</comment>
<dbReference type="Pfam" id="PF22608">
    <property type="entry name" value="DNAX_ATPase_lid"/>
    <property type="match status" value="1"/>
</dbReference>
<feature type="compositionally biased region" description="Pro residues" evidence="12">
    <location>
        <begin position="584"/>
        <end position="601"/>
    </location>
</feature>
<dbReference type="InterPro" id="IPR012763">
    <property type="entry name" value="DNA_pol_III_sug/sutau_N"/>
</dbReference>
<dbReference type="GO" id="GO:0003677">
    <property type="term" value="F:DNA binding"/>
    <property type="evidence" value="ECO:0007669"/>
    <property type="project" value="InterPro"/>
</dbReference>
<dbReference type="PANTHER" id="PTHR11669">
    <property type="entry name" value="REPLICATION FACTOR C / DNA POLYMERASE III GAMMA-TAU SUBUNIT"/>
    <property type="match status" value="1"/>
</dbReference>
<evidence type="ECO:0000256" key="5">
    <source>
        <dbReference type="ARBA" id="ARBA00022705"/>
    </source>
</evidence>
<dbReference type="NCBIfam" id="TIGR02397">
    <property type="entry name" value="dnaX_nterm"/>
    <property type="match status" value="1"/>
</dbReference>
<dbReference type="InterPro" id="IPR008921">
    <property type="entry name" value="DNA_pol3_clamp-load_cplx_C"/>
</dbReference>
<evidence type="ECO:0000256" key="8">
    <source>
        <dbReference type="ARBA" id="ARBA00022833"/>
    </source>
</evidence>
<dbReference type="SUPFAM" id="SSF52540">
    <property type="entry name" value="P-loop containing nucleoside triphosphate hydrolases"/>
    <property type="match status" value="1"/>
</dbReference>
<dbReference type="InterPro" id="IPR022754">
    <property type="entry name" value="DNA_pol_III_gamma-3"/>
</dbReference>
<feature type="compositionally biased region" description="Low complexity" evidence="12">
    <location>
        <begin position="574"/>
        <end position="583"/>
    </location>
</feature>
<keyword evidence="3 14" id="KW-0808">Transferase</keyword>